<accession>A0A0D8HLC8</accession>
<gene>
    <name evidence="2" type="ORF">AXFE_03470</name>
</gene>
<dbReference type="OrthoDB" id="9862985at2"/>
<dbReference type="Proteomes" id="UP000032360">
    <property type="component" value="Unassembled WGS sequence"/>
</dbReference>
<keyword evidence="3" id="KW-1185">Reference proteome</keyword>
<dbReference type="RefSeq" id="WP_052604158.1">
    <property type="nucleotide sequence ID" value="NZ_JXYS01000007.1"/>
</dbReference>
<proteinExistence type="predicted"/>
<reference evidence="2 3" key="1">
    <citation type="submission" date="2015-01" db="EMBL/GenBank/DDBJ databases">
        <title>Draft genome of the acidophilic iron oxidizer Acidithrix ferrooxidans strain Py-F3.</title>
        <authorList>
            <person name="Poehlein A."/>
            <person name="Eisen S."/>
            <person name="Schloemann M."/>
            <person name="Johnson B.D."/>
            <person name="Daniel R."/>
            <person name="Muehling M."/>
        </authorList>
    </citation>
    <scope>NUCLEOTIDE SEQUENCE [LARGE SCALE GENOMIC DNA]</scope>
    <source>
        <strain evidence="2 3">Py-F3</strain>
    </source>
</reference>
<evidence type="ECO:0000313" key="3">
    <source>
        <dbReference type="Proteomes" id="UP000032360"/>
    </source>
</evidence>
<dbReference type="STRING" id="1280514.AXFE_03470"/>
<organism evidence="2 3">
    <name type="scientific">Acidithrix ferrooxidans</name>
    <dbReference type="NCBI Taxonomy" id="1280514"/>
    <lineage>
        <taxon>Bacteria</taxon>
        <taxon>Bacillati</taxon>
        <taxon>Actinomycetota</taxon>
        <taxon>Acidimicrobiia</taxon>
        <taxon>Acidimicrobiales</taxon>
        <taxon>Acidimicrobiaceae</taxon>
        <taxon>Acidithrix</taxon>
    </lineage>
</organism>
<evidence type="ECO:0000313" key="2">
    <source>
        <dbReference type="EMBL" id="KJF18738.1"/>
    </source>
</evidence>
<feature type="region of interest" description="Disordered" evidence="1">
    <location>
        <begin position="1"/>
        <end position="21"/>
    </location>
</feature>
<evidence type="ECO:0000256" key="1">
    <source>
        <dbReference type="SAM" id="MobiDB-lite"/>
    </source>
</evidence>
<comment type="caution">
    <text evidence="2">The sequence shown here is derived from an EMBL/GenBank/DDBJ whole genome shotgun (WGS) entry which is preliminary data.</text>
</comment>
<sequence length="381" mass="41679">MGKAEPRSQDNETSKVDPEFSSERVQGYLAEAVAITNESTETAEALAFVEEMQAKIDSRVKTLRASGAYPPSLLARVNGYYESLKPIGSGHSKADFEKILLITDRVAYMDVDVPTGSSKPGVSYVKKVLRMAMAWYLNYMAQQFNNFTSNLMRLLTVVDHRLTALEEKAVTIESPKLDIVGVTASLVLHASLVDEIVGELTNVNGRILVAEFGRAQVLEALASEKKDFYGIETRTEFLDLGELASYDVRQSSILEHLLAVGNSSLDGLVVSGIVDRGSIQEKTALLFGAKRVLNQGSKLILVSSTMEHFSKVENHMEFDLSIGRPFSSSTWTSILTKLGFSHVKVVEAKDGCGYLVIANNTKVSPLSSLADFGIKENKPDN</sequence>
<dbReference type="EMBL" id="JXYS01000007">
    <property type="protein sequence ID" value="KJF18738.1"/>
    <property type="molecule type" value="Genomic_DNA"/>
</dbReference>
<dbReference type="AlphaFoldDB" id="A0A0D8HLC8"/>
<name>A0A0D8HLC8_9ACTN</name>
<protein>
    <recommendedName>
        <fullName evidence="4">Methyltransferase domain protein</fullName>
    </recommendedName>
</protein>
<dbReference type="SUPFAM" id="SSF53335">
    <property type="entry name" value="S-adenosyl-L-methionine-dependent methyltransferases"/>
    <property type="match status" value="1"/>
</dbReference>
<evidence type="ECO:0008006" key="4">
    <source>
        <dbReference type="Google" id="ProtNLM"/>
    </source>
</evidence>
<dbReference type="InterPro" id="IPR029063">
    <property type="entry name" value="SAM-dependent_MTases_sf"/>
</dbReference>
<dbReference type="Gene3D" id="3.40.50.150">
    <property type="entry name" value="Vaccinia Virus protein VP39"/>
    <property type="match status" value="1"/>
</dbReference>